<dbReference type="Pfam" id="PF10128">
    <property type="entry name" value="OpcA_G6PD_assem"/>
    <property type="match status" value="1"/>
</dbReference>
<feature type="domain" description="Glucose-6-phosphate dehydrogenase assembly protein OpcA C-terminal" evidence="2">
    <location>
        <begin position="166"/>
        <end position="299"/>
    </location>
</feature>
<dbReference type="InterPro" id="IPR004555">
    <property type="entry name" value="G6PDH_assembly_OpcA"/>
</dbReference>
<reference evidence="3" key="1">
    <citation type="submission" date="2020-05" db="EMBL/GenBank/DDBJ databases">
        <authorList>
            <person name="Chiriac C."/>
            <person name="Salcher M."/>
            <person name="Ghai R."/>
            <person name="Kavagutti S V."/>
        </authorList>
    </citation>
    <scope>NUCLEOTIDE SEQUENCE</scope>
</reference>
<proteinExistence type="predicted"/>
<name>A0A6J6EWA7_9ZZZZ</name>
<dbReference type="PANTHER" id="PTHR38658:SF1">
    <property type="entry name" value="OXPP CYCLE PROTEIN OPCA-RELATED"/>
    <property type="match status" value="1"/>
</dbReference>
<evidence type="ECO:0000259" key="1">
    <source>
        <dbReference type="Pfam" id="PF10128"/>
    </source>
</evidence>
<gene>
    <name evidence="3" type="ORF">UFOPK1767_00262</name>
</gene>
<protein>
    <submittedName>
        <fullName evidence="3">Unannotated protein</fullName>
    </submittedName>
</protein>
<dbReference type="InterPro" id="IPR046801">
    <property type="entry name" value="OpcA_G6PD_N"/>
</dbReference>
<organism evidence="3">
    <name type="scientific">freshwater metagenome</name>
    <dbReference type="NCBI Taxonomy" id="449393"/>
    <lineage>
        <taxon>unclassified sequences</taxon>
        <taxon>metagenomes</taxon>
        <taxon>ecological metagenomes</taxon>
    </lineage>
</organism>
<feature type="domain" description="Glucose-6-phosphate dehydrogenase assembly protein OpcA N-terminal" evidence="1">
    <location>
        <begin position="51"/>
        <end position="160"/>
    </location>
</feature>
<dbReference type="AlphaFoldDB" id="A0A6J6EWA7"/>
<sequence length="313" mass="33216">MIIPLPNTTVASILRTLQKARGDGGAVALGRVLTLVITTTDDKVEKVIAAANEASREHPMRIIVINNVSDANQTVPLNAELRLGGDAGASEVILLNASDELVGDPQGLINGLLLPDAPMVAWWPDAAPLRMSETSLGRVAGHRIADTITASNPVELLRILAEAYEPGDVDLGWTRITQWRGLLAATLDTGIDLGISSAKVSGALDNSAPILLAAWLRSELNVPVELALEGKSELGNIIRAEIMTNSGSIVLERTEPGFARLEQPGQPDHAISLPLRGLGDCLTEELRRLDADVVFGRVLTEGIPLLVAESELI</sequence>
<dbReference type="Pfam" id="PF20171">
    <property type="entry name" value="OpcA_G6PD_C"/>
    <property type="match status" value="1"/>
</dbReference>
<accession>A0A6J6EWA7</accession>
<dbReference type="InterPro" id="IPR046802">
    <property type="entry name" value="OpcA_G6PD_C"/>
</dbReference>
<evidence type="ECO:0000259" key="2">
    <source>
        <dbReference type="Pfam" id="PF20171"/>
    </source>
</evidence>
<dbReference type="EMBL" id="CAEZTZ010000019">
    <property type="protein sequence ID" value="CAB4580277.1"/>
    <property type="molecule type" value="Genomic_DNA"/>
</dbReference>
<dbReference type="PANTHER" id="PTHR38658">
    <property type="entry name" value="OXPP CYCLE PROTEIN OPCA-RELATED"/>
    <property type="match status" value="1"/>
</dbReference>
<evidence type="ECO:0000313" key="3">
    <source>
        <dbReference type="EMBL" id="CAB4580277.1"/>
    </source>
</evidence>